<dbReference type="PANTHER" id="PTHR43156">
    <property type="entry name" value="STAGE II SPORULATION PROTEIN E-RELATED"/>
    <property type="match status" value="1"/>
</dbReference>
<proteinExistence type="predicted"/>
<dbReference type="Pfam" id="PF07228">
    <property type="entry name" value="SpoIIE"/>
    <property type="match status" value="1"/>
</dbReference>
<reference evidence="5 6" key="1">
    <citation type="submission" date="2018-03" db="EMBL/GenBank/DDBJ databases">
        <title>Genomic Encyclopedia of Archaeal and Bacterial Type Strains, Phase II (KMG-II): from individual species to whole genera.</title>
        <authorList>
            <person name="Goeker M."/>
        </authorList>
    </citation>
    <scope>NUCLEOTIDE SEQUENCE [LARGE SCALE GENOMIC DNA]</scope>
    <source>
        <strain evidence="5 6">DSM 28229</strain>
    </source>
</reference>
<feature type="transmembrane region" description="Helical" evidence="3">
    <location>
        <begin position="85"/>
        <end position="104"/>
    </location>
</feature>
<keyword evidence="2" id="KW-0175">Coiled coil</keyword>
<dbReference type="PANTHER" id="PTHR43156:SF9">
    <property type="entry name" value="HAMP DOMAIN-CONTAINING PROTEIN"/>
    <property type="match status" value="1"/>
</dbReference>
<dbReference type="RefSeq" id="WP_109615657.1">
    <property type="nucleotide sequence ID" value="NZ_QGDO01000001.1"/>
</dbReference>
<feature type="transmembrane region" description="Helical" evidence="3">
    <location>
        <begin position="134"/>
        <end position="151"/>
    </location>
</feature>
<keyword evidence="3" id="KW-1133">Transmembrane helix</keyword>
<evidence type="ECO:0000259" key="4">
    <source>
        <dbReference type="Pfam" id="PF07228"/>
    </source>
</evidence>
<dbReference type="EMBL" id="QGDO01000001">
    <property type="protein sequence ID" value="PWJ44143.1"/>
    <property type="molecule type" value="Genomic_DNA"/>
</dbReference>
<evidence type="ECO:0000256" key="2">
    <source>
        <dbReference type="SAM" id="Coils"/>
    </source>
</evidence>
<sequence>MNLFHKIVLKTTTPFLPKGLNNTHPNYYSLITAVLMGIIGTILNGLGVLNYYFQLHLELTSYFLLALTLGNIAAIACIKYNLPKFLTVNLACSIAFFSAIGMTLETGGTTSPNVLLLAAVPGYGFLLGGRKSTIFWFISIITFFGIFDNIITSLNIELKTVILDPEENQLLFINNFLGIIVWLIVTLFIFNQGNLLDKKEIQKQSDQIENQYEELMESSEEVNAANQQLNHQNNQIISSINYAQRIQSALLPNEEKMKVYLPETFIIYKPKDIVSGDFYWFNHIDGNSILITADCTGHGVPGAFMSIIGYQLLQEIVLMRKIIAPDKILKTLRYRLPMLLKQDSNENQDGMDISVTVINHQDNTVHFSGAKSNLAYLKDGKAHLLKGDSITIGGHSIQRKVKNNFKIHELSLNEIDSMYLFTDGFQDQFGGNENKKFLRKNILKALEEVAPLNMEEQKTELLKKLISWKGNRNQTDDILFIGIPSDKVAQFTTKHKTTMVKEPEDLVTIL</sequence>
<keyword evidence="3" id="KW-0812">Transmembrane</keyword>
<dbReference type="OrthoDB" id="1109395at2"/>
<dbReference type="Proteomes" id="UP000245535">
    <property type="component" value="Unassembled WGS sequence"/>
</dbReference>
<dbReference type="Gene3D" id="3.60.40.10">
    <property type="entry name" value="PPM-type phosphatase domain"/>
    <property type="match status" value="1"/>
</dbReference>
<evidence type="ECO:0000256" key="3">
    <source>
        <dbReference type="SAM" id="Phobius"/>
    </source>
</evidence>
<keyword evidence="1" id="KW-0378">Hydrolase</keyword>
<dbReference type="InterPro" id="IPR036457">
    <property type="entry name" value="PPM-type-like_dom_sf"/>
</dbReference>
<organism evidence="5 6">
    <name type="scientific">Sediminitomix flava</name>
    <dbReference type="NCBI Taxonomy" id="379075"/>
    <lineage>
        <taxon>Bacteria</taxon>
        <taxon>Pseudomonadati</taxon>
        <taxon>Bacteroidota</taxon>
        <taxon>Cytophagia</taxon>
        <taxon>Cytophagales</taxon>
        <taxon>Flammeovirgaceae</taxon>
        <taxon>Sediminitomix</taxon>
    </lineage>
</organism>
<feature type="transmembrane region" description="Helical" evidence="3">
    <location>
        <begin position="59"/>
        <end position="78"/>
    </location>
</feature>
<feature type="transmembrane region" description="Helical" evidence="3">
    <location>
        <begin position="171"/>
        <end position="190"/>
    </location>
</feature>
<feature type="transmembrane region" description="Helical" evidence="3">
    <location>
        <begin position="27"/>
        <end position="53"/>
    </location>
</feature>
<feature type="coiled-coil region" evidence="2">
    <location>
        <begin position="198"/>
        <end position="235"/>
    </location>
</feature>
<dbReference type="InterPro" id="IPR001932">
    <property type="entry name" value="PPM-type_phosphatase-like_dom"/>
</dbReference>
<dbReference type="AlphaFoldDB" id="A0A315ZG62"/>
<feature type="transmembrane region" description="Helical" evidence="3">
    <location>
        <begin position="110"/>
        <end position="127"/>
    </location>
</feature>
<evidence type="ECO:0000313" key="5">
    <source>
        <dbReference type="EMBL" id="PWJ44143.1"/>
    </source>
</evidence>
<evidence type="ECO:0000256" key="1">
    <source>
        <dbReference type="ARBA" id="ARBA00022801"/>
    </source>
</evidence>
<comment type="caution">
    <text evidence="5">The sequence shown here is derived from an EMBL/GenBank/DDBJ whole genome shotgun (WGS) entry which is preliminary data.</text>
</comment>
<accession>A0A315ZG62</accession>
<evidence type="ECO:0000313" key="6">
    <source>
        <dbReference type="Proteomes" id="UP000245535"/>
    </source>
</evidence>
<protein>
    <submittedName>
        <fullName evidence="5">Serine phosphatase RsbU (Regulator of sigma subunit)</fullName>
    </submittedName>
</protein>
<keyword evidence="6" id="KW-1185">Reference proteome</keyword>
<gene>
    <name evidence="5" type="ORF">BC781_101493</name>
</gene>
<name>A0A315ZG62_SEDFL</name>
<feature type="domain" description="PPM-type phosphatase" evidence="4">
    <location>
        <begin position="285"/>
        <end position="481"/>
    </location>
</feature>
<dbReference type="GO" id="GO:0016791">
    <property type="term" value="F:phosphatase activity"/>
    <property type="evidence" value="ECO:0007669"/>
    <property type="project" value="TreeGrafter"/>
</dbReference>
<keyword evidence="3" id="KW-0472">Membrane</keyword>
<dbReference type="InterPro" id="IPR052016">
    <property type="entry name" value="Bact_Sigma-Reg"/>
</dbReference>